<dbReference type="InterPro" id="IPR007110">
    <property type="entry name" value="Ig-like_dom"/>
</dbReference>
<dbReference type="GO" id="GO:0035723">
    <property type="term" value="P:interleukin-15-mediated signaling pathway"/>
    <property type="evidence" value="ECO:0007669"/>
    <property type="project" value="TreeGrafter"/>
</dbReference>
<dbReference type="EMBL" id="JAFBMS010000018">
    <property type="protein sequence ID" value="KAG9344975.1"/>
    <property type="molecule type" value="Genomic_DNA"/>
</dbReference>
<evidence type="ECO:0000313" key="3">
    <source>
        <dbReference type="Proteomes" id="UP000824540"/>
    </source>
</evidence>
<keyword evidence="3" id="KW-1185">Reference proteome</keyword>
<dbReference type="GO" id="GO:1990782">
    <property type="term" value="F:protein tyrosine kinase binding"/>
    <property type="evidence" value="ECO:0007669"/>
    <property type="project" value="TreeGrafter"/>
</dbReference>
<protein>
    <recommendedName>
        <fullName evidence="1">Ig-like domain-containing protein</fullName>
    </recommendedName>
</protein>
<organism evidence="2 3">
    <name type="scientific">Albula glossodonta</name>
    <name type="common">roundjaw bonefish</name>
    <dbReference type="NCBI Taxonomy" id="121402"/>
    <lineage>
        <taxon>Eukaryota</taxon>
        <taxon>Metazoa</taxon>
        <taxon>Chordata</taxon>
        <taxon>Craniata</taxon>
        <taxon>Vertebrata</taxon>
        <taxon>Euteleostomi</taxon>
        <taxon>Actinopterygii</taxon>
        <taxon>Neopterygii</taxon>
        <taxon>Teleostei</taxon>
        <taxon>Albuliformes</taxon>
        <taxon>Albulidae</taxon>
        <taxon>Albula</taxon>
    </lineage>
</organism>
<feature type="domain" description="Ig-like" evidence="1">
    <location>
        <begin position="60"/>
        <end position="156"/>
    </location>
</feature>
<dbReference type="PANTHER" id="PTHR11422">
    <property type="entry name" value="T-CELL SURFACE GLYCOPROTEIN CD4"/>
    <property type="match status" value="1"/>
</dbReference>
<dbReference type="GO" id="GO:0045121">
    <property type="term" value="C:membrane raft"/>
    <property type="evidence" value="ECO:0007669"/>
    <property type="project" value="TreeGrafter"/>
</dbReference>
<dbReference type="PANTHER" id="PTHR11422:SF3">
    <property type="entry name" value="G6F-LIKE PROTEIN"/>
    <property type="match status" value="1"/>
</dbReference>
<dbReference type="GO" id="GO:0042110">
    <property type="term" value="P:T cell activation"/>
    <property type="evidence" value="ECO:0007669"/>
    <property type="project" value="TreeGrafter"/>
</dbReference>
<dbReference type="GO" id="GO:0009897">
    <property type="term" value="C:external side of plasma membrane"/>
    <property type="evidence" value="ECO:0007669"/>
    <property type="project" value="TreeGrafter"/>
</dbReference>
<dbReference type="Gene3D" id="2.60.40.10">
    <property type="entry name" value="Immunoglobulins"/>
    <property type="match status" value="1"/>
</dbReference>
<proteinExistence type="predicted"/>
<dbReference type="GO" id="GO:0070374">
    <property type="term" value="P:positive regulation of ERK1 and ERK2 cascade"/>
    <property type="evidence" value="ECO:0007669"/>
    <property type="project" value="TreeGrafter"/>
</dbReference>
<accession>A0A8T2NXB8</accession>
<comment type="caution">
    <text evidence="2">The sequence shown here is derived from an EMBL/GenBank/DDBJ whole genome shotgun (WGS) entry which is preliminary data.</text>
</comment>
<feature type="domain" description="Ig-like" evidence="1">
    <location>
        <begin position="341"/>
        <end position="431"/>
    </location>
</feature>
<dbReference type="GO" id="GO:0042289">
    <property type="term" value="F:MHC class II protein binding"/>
    <property type="evidence" value="ECO:0007669"/>
    <property type="project" value="TreeGrafter"/>
</dbReference>
<dbReference type="AlphaFoldDB" id="A0A8T2NXB8"/>
<name>A0A8T2NXB8_9TELE</name>
<evidence type="ECO:0000259" key="1">
    <source>
        <dbReference type="PROSITE" id="PS50835"/>
    </source>
</evidence>
<gene>
    <name evidence="2" type="ORF">JZ751_009515</name>
</gene>
<dbReference type="InterPro" id="IPR013783">
    <property type="entry name" value="Ig-like_fold"/>
</dbReference>
<sequence>MAHRNSEEEENGMCCQFQTCGIMEFFCFTVELFFTLLFVTGSSTAAKDEDWDDVVVAKVGLPVSLACSHVPLTGFVKLNWLWMPHGQDSWSLILSANQQKEFWGAASKPDMRLTDSKFRSSGDFSLYFKPRSTDGGRYSCVIEKAEEKLRQRITMNSTLRLITVLSTSQAVSEVAWFSPEGQPMRSQNLTPEKVICKLPCVDQPDQGNYTCQIRPRGRFSQHLFLFTHTITVDGERVRKPGEEGTMISVAILSHSPLTLPCASIAGDYVLLYWEHPDSRKMEAVFFYDRWRRARPAPTRHHIRLANSSSADSGKFSFLLVPELREGGTYICEVFLNDNVFTQVTRVSVLQVNVRSTPSALALFCQYSQRSQVKRVTWTHQNQSRKLPWSSSAPGHIKTEVPLPLGPNLAGNYTCTMELKNGRLAKAVYTVTLPPTGERLPLVSAPL</sequence>
<dbReference type="InterPro" id="IPR036179">
    <property type="entry name" value="Ig-like_dom_sf"/>
</dbReference>
<dbReference type="OrthoDB" id="8713003at2759"/>
<dbReference type="PROSITE" id="PS50835">
    <property type="entry name" value="IG_LIKE"/>
    <property type="match status" value="2"/>
</dbReference>
<reference evidence="2" key="1">
    <citation type="thesis" date="2021" institute="BYU ScholarsArchive" country="Provo, UT, USA">
        <title>Applications of and Algorithms for Genome Assembly and Genomic Analyses with an Emphasis on Marine Teleosts.</title>
        <authorList>
            <person name="Pickett B.D."/>
        </authorList>
    </citation>
    <scope>NUCLEOTIDE SEQUENCE</scope>
    <source>
        <strain evidence="2">HI-2016</strain>
    </source>
</reference>
<evidence type="ECO:0000313" key="2">
    <source>
        <dbReference type="EMBL" id="KAG9344975.1"/>
    </source>
</evidence>
<dbReference type="SUPFAM" id="SSF48726">
    <property type="entry name" value="Immunoglobulin"/>
    <property type="match status" value="1"/>
</dbReference>
<dbReference type="Proteomes" id="UP000824540">
    <property type="component" value="Unassembled WGS sequence"/>
</dbReference>